<dbReference type="SUPFAM" id="SSF51905">
    <property type="entry name" value="FAD/NAD(P)-binding domain"/>
    <property type="match status" value="1"/>
</dbReference>
<dbReference type="Pfam" id="PF00037">
    <property type="entry name" value="Fer4"/>
    <property type="match status" value="1"/>
</dbReference>
<dbReference type="Gene3D" id="3.40.50.720">
    <property type="entry name" value="NAD(P)-binding Rossmann-like Domain"/>
    <property type="match status" value="1"/>
</dbReference>
<keyword evidence="5" id="KW-0285">Flavoprotein</keyword>
<sequence length="123" mass="13155">QNKIGAVMVVGGGICGMQAALDLANSGFKVYLVEETTSIGGRMAQLDKTFPTNDCSMCIISPKLIEVDKHLNIEILSNSQVESLEGEAGNFTVKVLKKPRYIDIEKCSACGDCLEACPVDLIS</sequence>
<dbReference type="AlphaFoldDB" id="X1P6B5"/>
<reference evidence="10" key="1">
    <citation type="journal article" date="2014" name="Front. Microbiol.">
        <title>High frequency of phylogenetically diverse reductive dehalogenase-homologous genes in deep subseafloor sedimentary metagenomes.</title>
        <authorList>
            <person name="Kawai M."/>
            <person name="Futagami T."/>
            <person name="Toyoda A."/>
            <person name="Takaki Y."/>
            <person name="Nishi S."/>
            <person name="Hori S."/>
            <person name="Arai W."/>
            <person name="Tsubouchi T."/>
            <person name="Morono Y."/>
            <person name="Uchiyama I."/>
            <person name="Ito T."/>
            <person name="Fujiyama A."/>
            <person name="Inagaki F."/>
            <person name="Takami H."/>
        </authorList>
    </citation>
    <scope>NUCLEOTIDE SEQUENCE</scope>
    <source>
        <strain evidence="10">Expedition CK06-06</strain>
    </source>
</reference>
<comment type="cofactor">
    <cofactor evidence="1">
        <name>FAD</name>
        <dbReference type="ChEBI" id="CHEBI:57692"/>
    </cofactor>
</comment>
<feature type="non-terminal residue" evidence="10">
    <location>
        <position position="123"/>
    </location>
</feature>
<dbReference type="InterPro" id="IPR017896">
    <property type="entry name" value="4Fe4S_Fe-S-bd"/>
</dbReference>
<evidence type="ECO:0000256" key="2">
    <source>
        <dbReference type="ARBA" id="ARBA00006561"/>
    </source>
</evidence>
<evidence type="ECO:0000256" key="1">
    <source>
        <dbReference type="ARBA" id="ARBA00001974"/>
    </source>
</evidence>
<gene>
    <name evidence="10" type="ORF">S06H3_64230</name>
</gene>
<dbReference type="PANTHER" id="PTHR43498">
    <property type="entry name" value="FERREDOXIN:COB-COM HETERODISULFIDE REDUCTASE SUBUNIT A"/>
    <property type="match status" value="1"/>
</dbReference>
<comment type="caution">
    <text evidence="10">The sequence shown here is derived from an EMBL/GenBank/DDBJ whole genome shotgun (WGS) entry which is preliminary data.</text>
</comment>
<evidence type="ECO:0000256" key="5">
    <source>
        <dbReference type="ARBA" id="ARBA00022827"/>
    </source>
</evidence>
<comment type="similarity">
    <text evidence="2">Belongs to the HdrA family.</text>
</comment>
<evidence type="ECO:0000256" key="4">
    <source>
        <dbReference type="ARBA" id="ARBA00022723"/>
    </source>
</evidence>
<evidence type="ECO:0000256" key="3">
    <source>
        <dbReference type="ARBA" id="ARBA00022485"/>
    </source>
</evidence>
<evidence type="ECO:0000256" key="6">
    <source>
        <dbReference type="ARBA" id="ARBA00023002"/>
    </source>
</evidence>
<keyword evidence="8" id="KW-0411">Iron-sulfur</keyword>
<dbReference type="GO" id="GO:0016491">
    <property type="term" value="F:oxidoreductase activity"/>
    <property type="evidence" value="ECO:0007669"/>
    <property type="project" value="UniProtKB-KW"/>
</dbReference>
<accession>X1P6B5</accession>
<dbReference type="GO" id="GO:0051539">
    <property type="term" value="F:4 iron, 4 sulfur cluster binding"/>
    <property type="evidence" value="ECO:0007669"/>
    <property type="project" value="UniProtKB-KW"/>
</dbReference>
<keyword evidence="7" id="KW-0408">Iron</keyword>
<dbReference type="EMBL" id="BARV01042839">
    <property type="protein sequence ID" value="GAI51403.1"/>
    <property type="molecule type" value="Genomic_DNA"/>
</dbReference>
<dbReference type="SUPFAM" id="SSF54862">
    <property type="entry name" value="4Fe-4S ferredoxins"/>
    <property type="match status" value="1"/>
</dbReference>
<feature type="non-terminal residue" evidence="10">
    <location>
        <position position="1"/>
    </location>
</feature>
<dbReference type="InterPro" id="IPR039650">
    <property type="entry name" value="HdrA-like"/>
</dbReference>
<dbReference type="InterPro" id="IPR017900">
    <property type="entry name" value="4Fe4S_Fe_S_CS"/>
</dbReference>
<keyword evidence="4" id="KW-0479">Metal-binding</keyword>
<proteinExistence type="inferred from homology"/>
<evidence type="ECO:0000259" key="9">
    <source>
        <dbReference type="PROSITE" id="PS51379"/>
    </source>
</evidence>
<evidence type="ECO:0000256" key="8">
    <source>
        <dbReference type="ARBA" id="ARBA00023014"/>
    </source>
</evidence>
<dbReference type="PROSITE" id="PS51379">
    <property type="entry name" value="4FE4S_FER_2"/>
    <property type="match status" value="1"/>
</dbReference>
<feature type="domain" description="4Fe-4S ferredoxin-type" evidence="9">
    <location>
        <begin position="97"/>
        <end position="123"/>
    </location>
</feature>
<dbReference type="Gene3D" id="3.30.70.20">
    <property type="match status" value="1"/>
</dbReference>
<dbReference type="InterPro" id="IPR036188">
    <property type="entry name" value="FAD/NAD-bd_sf"/>
</dbReference>
<organism evidence="10">
    <name type="scientific">marine sediment metagenome</name>
    <dbReference type="NCBI Taxonomy" id="412755"/>
    <lineage>
        <taxon>unclassified sequences</taxon>
        <taxon>metagenomes</taxon>
        <taxon>ecological metagenomes</taxon>
    </lineage>
</organism>
<dbReference type="PANTHER" id="PTHR43498:SF1">
    <property type="entry name" value="COB--COM HETERODISULFIDE REDUCTASE IRON-SULFUR SUBUNIT A"/>
    <property type="match status" value="1"/>
</dbReference>
<evidence type="ECO:0000313" key="10">
    <source>
        <dbReference type="EMBL" id="GAI51403.1"/>
    </source>
</evidence>
<protein>
    <recommendedName>
        <fullName evidence="9">4Fe-4S ferredoxin-type domain-containing protein</fullName>
    </recommendedName>
</protein>
<dbReference type="PROSITE" id="PS00198">
    <property type="entry name" value="4FE4S_FER_1"/>
    <property type="match status" value="1"/>
</dbReference>
<evidence type="ECO:0000256" key="7">
    <source>
        <dbReference type="ARBA" id="ARBA00023004"/>
    </source>
</evidence>
<dbReference type="GO" id="GO:0046872">
    <property type="term" value="F:metal ion binding"/>
    <property type="evidence" value="ECO:0007669"/>
    <property type="project" value="UniProtKB-KW"/>
</dbReference>
<keyword evidence="3" id="KW-0004">4Fe-4S</keyword>
<name>X1P6B5_9ZZZZ</name>
<keyword evidence="5" id="KW-0274">FAD</keyword>
<dbReference type="Pfam" id="PF12831">
    <property type="entry name" value="FAD_oxidored"/>
    <property type="match status" value="1"/>
</dbReference>
<keyword evidence="6" id="KW-0560">Oxidoreductase</keyword>